<proteinExistence type="predicted"/>
<sequence>MALGEPYGAAGARLTATAPATLRHDDLNTVLISLVAADDQGMALPMERTSWKGPTSGGRLSVPHPAEGLPPTGESPLVHTAWRHRVRSRHQRPSPA</sequence>
<keyword evidence="3" id="KW-1185">Reference proteome</keyword>
<gene>
    <name evidence="2" type="ORF">CP977_33375</name>
</gene>
<dbReference type="EMBL" id="CP023693">
    <property type="protein sequence ID" value="QEV36466.1"/>
    <property type="molecule type" value="Genomic_DNA"/>
</dbReference>
<accession>A0ABX6BRE6</accession>
<evidence type="ECO:0000313" key="3">
    <source>
        <dbReference type="Proteomes" id="UP000326029"/>
    </source>
</evidence>
<reference evidence="2 3" key="1">
    <citation type="submission" date="2017-09" db="EMBL/GenBank/DDBJ databases">
        <authorList>
            <person name="Lee N."/>
            <person name="Cho B.-K."/>
        </authorList>
    </citation>
    <scope>NUCLEOTIDE SEQUENCE [LARGE SCALE GENOMIC DNA]</scope>
    <source>
        <strain evidence="2 3">ATCC 19740</strain>
    </source>
</reference>
<dbReference type="SUPFAM" id="SSF53901">
    <property type="entry name" value="Thiolase-like"/>
    <property type="match status" value="1"/>
</dbReference>
<dbReference type="Gene3D" id="3.40.47.10">
    <property type="match status" value="1"/>
</dbReference>
<dbReference type="InterPro" id="IPR016039">
    <property type="entry name" value="Thiolase-like"/>
</dbReference>
<name>A0ABX6BRE6_9ACTN</name>
<feature type="region of interest" description="Disordered" evidence="1">
    <location>
        <begin position="47"/>
        <end position="79"/>
    </location>
</feature>
<dbReference type="Proteomes" id="UP000326029">
    <property type="component" value="Chromosome"/>
</dbReference>
<protein>
    <submittedName>
        <fullName evidence="2">Uncharacterized protein</fullName>
    </submittedName>
</protein>
<evidence type="ECO:0000313" key="2">
    <source>
        <dbReference type="EMBL" id="QEV36466.1"/>
    </source>
</evidence>
<organism evidence="2 3">
    <name type="scientific">Streptomyces cinereoruber</name>
    <dbReference type="NCBI Taxonomy" id="67260"/>
    <lineage>
        <taxon>Bacteria</taxon>
        <taxon>Bacillati</taxon>
        <taxon>Actinomycetota</taxon>
        <taxon>Actinomycetes</taxon>
        <taxon>Kitasatosporales</taxon>
        <taxon>Streptomycetaceae</taxon>
        <taxon>Streptomyces</taxon>
    </lineage>
</organism>
<evidence type="ECO:0000256" key="1">
    <source>
        <dbReference type="SAM" id="MobiDB-lite"/>
    </source>
</evidence>